<evidence type="ECO:0000313" key="3">
    <source>
        <dbReference type="EMBL" id="KAJ6997495.1"/>
    </source>
</evidence>
<dbReference type="InterPro" id="IPR044717">
    <property type="entry name" value="NIC1"/>
</dbReference>
<dbReference type="PANTHER" id="PTHR47297">
    <property type="match status" value="1"/>
</dbReference>
<dbReference type="InterPro" id="IPR000868">
    <property type="entry name" value="Isochorismatase-like_dom"/>
</dbReference>
<evidence type="ECO:0000313" key="4">
    <source>
        <dbReference type="Proteomes" id="UP001164929"/>
    </source>
</evidence>
<dbReference type="AlphaFoldDB" id="A0AAD6QVK8"/>
<sequence>MVSQAIDLLKKELPVEEGRLLLNGDGAKTTGLVLVDLVNGFCTVGAGNLAPKVADKQISEMVEESARIARLFCEKKWPVLAFLDTHHPDIPEHPYPPHCIQGTDEANLVPALQWLENDPSATLRRKDCIDGFLGSIDKHDGSNVFVDWVRNNDIKRVSSNTPLFFS</sequence>
<dbReference type="Gene3D" id="3.40.50.850">
    <property type="entry name" value="Isochorismatase-like"/>
    <property type="match status" value="1"/>
</dbReference>
<reference evidence="3" key="1">
    <citation type="journal article" date="2023" name="Mol. Ecol. Resour.">
        <title>Chromosome-level genome assembly of a triploid poplar Populus alba 'Berolinensis'.</title>
        <authorList>
            <person name="Chen S."/>
            <person name="Yu Y."/>
            <person name="Wang X."/>
            <person name="Wang S."/>
            <person name="Zhang T."/>
            <person name="Zhou Y."/>
            <person name="He R."/>
            <person name="Meng N."/>
            <person name="Wang Y."/>
            <person name="Liu W."/>
            <person name="Liu Z."/>
            <person name="Liu J."/>
            <person name="Guo Q."/>
            <person name="Huang H."/>
            <person name="Sederoff R.R."/>
            <person name="Wang G."/>
            <person name="Qu G."/>
            <person name="Chen S."/>
        </authorList>
    </citation>
    <scope>NUCLEOTIDE SEQUENCE</scope>
    <source>
        <strain evidence="3">SC-2020</strain>
    </source>
</reference>
<dbReference type="PANTHER" id="PTHR47297:SF3">
    <property type="entry name" value="NICOTINAMIDASE 1"/>
    <property type="match status" value="1"/>
</dbReference>
<dbReference type="GO" id="GO:0019365">
    <property type="term" value="P:pyridine nucleotide salvage"/>
    <property type="evidence" value="ECO:0007669"/>
    <property type="project" value="InterPro"/>
</dbReference>
<comment type="caution">
    <text evidence="3">The sequence shown here is derived from an EMBL/GenBank/DDBJ whole genome shotgun (WGS) entry which is preliminary data.</text>
</comment>
<protein>
    <submittedName>
        <fullName evidence="3">Nicotinamidase 1-like</fullName>
    </submittedName>
</protein>
<evidence type="ECO:0000256" key="1">
    <source>
        <dbReference type="ARBA" id="ARBA00006336"/>
    </source>
</evidence>
<dbReference type="Proteomes" id="UP001164929">
    <property type="component" value="Chromosome 5"/>
</dbReference>
<organism evidence="3 4">
    <name type="scientific">Populus alba x Populus x berolinensis</name>
    <dbReference type="NCBI Taxonomy" id="444605"/>
    <lineage>
        <taxon>Eukaryota</taxon>
        <taxon>Viridiplantae</taxon>
        <taxon>Streptophyta</taxon>
        <taxon>Embryophyta</taxon>
        <taxon>Tracheophyta</taxon>
        <taxon>Spermatophyta</taxon>
        <taxon>Magnoliopsida</taxon>
        <taxon>eudicotyledons</taxon>
        <taxon>Gunneridae</taxon>
        <taxon>Pentapetalae</taxon>
        <taxon>rosids</taxon>
        <taxon>fabids</taxon>
        <taxon>Malpighiales</taxon>
        <taxon>Salicaceae</taxon>
        <taxon>Saliceae</taxon>
        <taxon>Populus</taxon>
    </lineage>
</organism>
<proteinExistence type="inferred from homology"/>
<name>A0AAD6QVK8_9ROSI</name>
<dbReference type="GO" id="GO:0008936">
    <property type="term" value="F:nicotinamidase activity"/>
    <property type="evidence" value="ECO:0007669"/>
    <property type="project" value="InterPro"/>
</dbReference>
<feature type="domain" description="Isochorismatase-like" evidence="2">
    <location>
        <begin position="31"/>
        <end position="134"/>
    </location>
</feature>
<evidence type="ECO:0000259" key="2">
    <source>
        <dbReference type="Pfam" id="PF00857"/>
    </source>
</evidence>
<accession>A0AAD6QVK8</accession>
<dbReference type="EMBL" id="JAQIZT010000005">
    <property type="protein sequence ID" value="KAJ6997495.1"/>
    <property type="molecule type" value="Genomic_DNA"/>
</dbReference>
<dbReference type="InterPro" id="IPR036380">
    <property type="entry name" value="Isochorismatase-like_sf"/>
</dbReference>
<gene>
    <name evidence="3" type="ORF">NC653_013919</name>
</gene>
<dbReference type="Pfam" id="PF00857">
    <property type="entry name" value="Isochorismatase"/>
    <property type="match status" value="1"/>
</dbReference>
<dbReference type="SUPFAM" id="SSF52499">
    <property type="entry name" value="Isochorismatase-like hydrolases"/>
    <property type="match status" value="1"/>
</dbReference>
<comment type="similarity">
    <text evidence="1">Belongs to the isochorismatase family.</text>
</comment>
<keyword evidence="4" id="KW-1185">Reference proteome</keyword>